<evidence type="ECO:0000256" key="1">
    <source>
        <dbReference type="SAM" id="MobiDB-lite"/>
    </source>
</evidence>
<proteinExistence type="predicted"/>
<sequence>MPDTPREARRPHAARHQQTRSEPTPHRPRPRRTTPAFGDVLAACAAADAVSTPPRDEERRRAA</sequence>
<dbReference type="Proteomes" id="UP000766698">
    <property type="component" value="Unassembled WGS sequence"/>
</dbReference>
<name>A0ABR6EPE9_9ACTN</name>
<feature type="compositionally biased region" description="Basic and acidic residues" evidence="1">
    <location>
        <begin position="1"/>
        <end position="10"/>
    </location>
</feature>
<protein>
    <submittedName>
        <fullName evidence="2">Uncharacterized protein</fullName>
    </submittedName>
</protein>
<comment type="caution">
    <text evidence="2">The sequence shown here is derived from an EMBL/GenBank/DDBJ whole genome shotgun (WGS) entry which is preliminary data.</text>
</comment>
<feature type="region of interest" description="Disordered" evidence="1">
    <location>
        <begin position="1"/>
        <end position="35"/>
    </location>
</feature>
<gene>
    <name evidence="2" type="ORF">GL263_27200</name>
</gene>
<accession>A0ABR6EPE9</accession>
<evidence type="ECO:0000313" key="2">
    <source>
        <dbReference type="EMBL" id="MBB1247206.1"/>
    </source>
</evidence>
<keyword evidence="3" id="KW-1185">Reference proteome</keyword>
<evidence type="ECO:0000313" key="3">
    <source>
        <dbReference type="Proteomes" id="UP000766698"/>
    </source>
</evidence>
<dbReference type="EMBL" id="WMLF01000841">
    <property type="protein sequence ID" value="MBB1247206.1"/>
    <property type="molecule type" value="Genomic_DNA"/>
</dbReference>
<organism evidence="2 3">
    <name type="scientific">Streptomyces durbertensis</name>
    <dbReference type="NCBI Taxonomy" id="2448886"/>
    <lineage>
        <taxon>Bacteria</taxon>
        <taxon>Bacillati</taxon>
        <taxon>Actinomycetota</taxon>
        <taxon>Actinomycetes</taxon>
        <taxon>Kitasatosporales</taxon>
        <taxon>Streptomycetaceae</taxon>
        <taxon>Streptomyces</taxon>
    </lineage>
</organism>
<reference evidence="3" key="1">
    <citation type="journal article" date="2020" name="Syst. Appl. Microbiol.">
        <title>Streptomyces alkaliterrae sp. nov., isolated from an alkaline soil, and emended descriptions of Streptomyces alkaliphilus, Streptomyces calidiresistens and Streptomyces durbertensis.</title>
        <authorList>
            <person name="Swiecimska M."/>
            <person name="Golinska P."/>
            <person name="Nouioui I."/>
            <person name="Wypij M."/>
            <person name="Rai M."/>
            <person name="Sangal V."/>
            <person name="Goodfellow M."/>
        </authorList>
    </citation>
    <scope>NUCLEOTIDE SEQUENCE [LARGE SCALE GENOMIC DNA]</scope>
    <source>
        <strain evidence="3">DSM 104538</strain>
    </source>
</reference>